<dbReference type="EMBL" id="CAADFC020000028">
    <property type="protein sequence ID" value="VIO76847.1"/>
    <property type="molecule type" value="Genomic_DNA"/>
</dbReference>
<evidence type="ECO:0000313" key="2">
    <source>
        <dbReference type="EMBL" id="VIO76847.1"/>
    </source>
</evidence>
<proteinExistence type="predicted"/>
<keyword evidence="1" id="KW-0472">Membrane</keyword>
<protein>
    <submittedName>
        <fullName evidence="2">Uncharacterized protein</fullName>
    </submittedName>
</protein>
<keyword evidence="1" id="KW-0812">Transmembrane</keyword>
<feature type="transmembrane region" description="Helical" evidence="1">
    <location>
        <begin position="26"/>
        <end position="47"/>
    </location>
</feature>
<keyword evidence="1" id="KW-1133">Transmembrane helix</keyword>
<evidence type="ECO:0000313" key="3">
    <source>
        <dbReference type="Proteomes" id="UP000328092"/>
    </source>
</evidence>
<organism evidence="2 3">
    <name type="scientific">Bradyrhizobium ivorense</name>
    <dbReference type="NCBI Taxonomy" id="2511166"/>
    <lineage>
        <taxon>Bacteria</taxon>
        <taxon>Pseudomonadati</taxon>
        <taxon>Pseudomonadota</taxon>
        <taxon>Alphaproteobacteria</taxon>
        <taxon>Hyphomicrobiales</taxon>
        <taxon>Nitrobacteraceae</taxon>
        <taxon>Bradyrhizobium</taxon>
    </lineage>
</organism>
<dbReference type="AlphaFoldDB" id="A0A508TQT7"/>
<comment type="caution">
    <text evidence="2">The sequence shown here is derived from an EMBL/GenBank/DDBJ whole genome shotgun (WGS) entry which is preliminary data.</text>
</comment>
<reference evidence="2" key="1">
    <citation type="submission" date="2019-02" db="EMBL/GenBank/DDBJ databases">
        <authorList>
            <person name="Pothier F.J."/>
        </authorList>
    </citation>
    <scope>NUCLEOTIDE SEQUENCE</scope>
    <source>
        <strain evidence="2">CI-1B</strain>
    </source>
</reference>
<keyword evidence="3" id="KW-1185">Reference proteome</keyword>
<gene>
    <name evidence="2" type="ORF">CI1B_67250</name>
</gene>
<dbReference type="Proteomes" id="UP000328092">
    <property type="component" value="Unassembled WGS sequence"/>
</dbReference>
<accession>A0A508TQT7</accession>
<evidence type="ECO:0000256" key="1">
    <source>
        <dbReference type="SAM" id="Phobius"/>
    </source>
</evidence>
<dbReference type="RefSeq" id="WP_139480711.1">
    <property type="nucleotide sequence ID" value="NZ_CAADFB020000009.1"/>
</dbReference>
<sequence length="264" mass="30380">MAEFGRRQDYTTSISSGAETSDWTKWVVRLVVAIALIAGSFLSYKMLYQPVDPLLKHEPFEEKLQRRASVEELRQNYPSLDTTTIPIAFGDKIYKIPRNYLVDLNRSSGDPKETRFEIYVLLPNLEPRTANNADRFVKSPFDGGYGDQVVATIRGGQEELNWSERRLLWNRWCEEKGSGAFRTVESGYQLCEAANSDLYLKDTPEGPLIFVCRKVTDKRSDCTIADRTGAQWGVLTLDFNRKYVYQADEIRKRFRSLLDSFAEE</sequence>
<name>A0A508TQT7_9BRAD</name>
<dbReference type="OrthoDB" id="8252677at2"/>